<proteinExistence type="predicted"/>
<keyword evidence="3" id="KW-1185">Reference proteome</keyword>
<evidence type="ECO:0000313" key="3">
    <source>
        <dbReference type="Proteomes" id="UP000664521"/>
    </source>
</evidence>
<feature type="region of interest" description="Disordered" evidence="1">
    <location>
        <begin position="293"/>
        <end position="318"/>
    </location>
</feature>
<dbReference type="AlphaFoldDB" id="A0A8H3EV99"/>
<dbReference type="Proteomes" id="UP000664521">
    <property type="component" value="Unassembled WGS sequence"/>
</dbReference>
<reference evidence="2" key="1">
    <citation type="submission" date="2021-03" db="EMBL/GenBank/DDBJ databases">
        <authorList>
            <person name="Tagirdzhanova G."/>
        </authorList>
    </citation>
    <scope>NUCLEOTIDE SEQUENCE</scope>
</reference>
<protein>
    <submittedName>
        <fullName evidence="2">Uncharacterized protein</fullName>
    </submittedName>
</protein>
<feature type="compositionally biased region" description="Basic residues" evidence="1">
    <location>
        <begin position="197"/>
        <end position="212"/>
    </location>
</feature>
<gene>
    <name evidence="2" type="ORF">HETSPECPRED_001289</name>
</gene>
<name>A0A8H3EV99_9LECA</name>
<feature type="region of interest" description="Disordered" evidence="1">
    <location>
        <begin position="233"/>
        <end position="280"/>
    </location>
</feature>
<feature type="region of interest" description="Disordered" evidence="1">
    <location>
        <begin position="585"/>
        <end position="616"/>
    </location>
</feature>
<feature type="region of interest" description="Disordered" evidence="1">
    <location>
        <begin position="493"/>
        <end position="530"/>
    </location>
</feature>
<comment type="caution">
    <text evidence="2">The sequence shown here is derived from an EMBL/GenBank/DDBJ whole genome shotgun (WGS) entry which is preliminary data.</text>
</comment>
<evidence type="ECO:0000256" key="1">
    <source>
        <dbReference type="SAM" id="MobiDB-lite"/>
    </source>
</evidence>
<feature type="region of interest" description="Disordered" evidence="1">
    <location>
        <begin position="383"/>
        <end position="408"/>
    </location>
</feature>
<organism evidence="2 3">
    <name type="scientific">Heterodermia speciosa</name>
    <dbReference type="NCBI Taxonomy" id="116794"/>
    <lineage>
        <taxon>Eukaryota</taxon>
        <taxon>Fungi</taxon>
        <taxon>Dikarya</taxon>
        <taxon>Ascomycota</taxon>
        <taxon>Pezizomycotina</taxon>
        <taxon>Lecanoromycetes</taxon>
        <taxon>OSLEUM clade</taxon>
        <taxon>Lecanoromycetidae</taxon>
        <taxon>Caliciales</taxon>
        <taxon>Physciaceae</taxon>
        <taxon>Heterodermia</taxon>
    </lineage>
</organism>
<accession>A0A8H3EV99</accession>
<feature type="compositionally biased region" description="Acidic residues" evidence="1">
    <location>
        <begin position="598"/>
        <end position="607"/>
    </location>
</feature>
<sequence>MDVDDINDRNEGSHFENVASAVGDVFSMSEENRGLVERAPHIQFLGHFDHPVHDTMDHVADAAPESVEDVLEGLEGLVSEERLAILRNAVSSHRSPVHLTNHTQPLSKNEYSYGTISAHEEHMSGPSDGAYPLVSRGWQSDHQAQALNSSLLSLSPSPRLESFSRAQPQNPSLFPSLLPDDFGSTYRNHPTRPAPRGARRTRLSRAHPGRSHILHGRNSARISFRHNDRFRTLQDTRNGLPPLSPFRTRLPHRRQDYRSRPTRAAESSESRPVLDTKTESWVSQHMRRVAASIPYESTPLQPSDQAAGPDSKPGRDILDAYDAGQYSRNEAIDQGEISSFANNEAVGFQSQSNVDIEDPWSPLPPSSGLFTPVVARLPANIDVEQHDPRRSPSPNSDILAPPPSRSADDVEGAYFPNFSFIGKNEADQNIASLKFLPRWLPEGSDRQESNDMLPRRLYQASTLWDQPLVSSHAADQMPSDWLDHIADHNAQSGLAHESTSHESRGHTPLYENNNSPTRDRDDIINQRSRPTETQINKFQRFCTTNKQAQSSESFGEQHSFLQNAYPLTTLFGSVNSLHVDVAGTQIPSSEEHGRPVEQDEISDDESEGTVLGDRVEIDGVWNGVEHSEADSMI</sequence>
<dbReference type="EMBL" id="CAJPDS010000012">
    <property type="protein sequence ID" value="CAF9913002.1"/>
    <property type="molecule type" value="Genomic_DNA"/>
</dbReference>
<feature type="region of interest" description="Disordered" evidence="1">
    <location>
        <begin position="187"/>
        <end position="212"/>
    </location>
</feature>
<feature type="compositionally biased region" description="Basic and acidic residues" evidence="1">
    <location>
        <begin position="266"/>
        <end position="278"/>
    </location>
</feature>
<evidence type="ECO:0000313" key="2">
    <source>
        <dbReference type="EMBL" id="CAF9913002.1"/>
    </source>
</evidence>